<evidence type="ECO:0000256" key="1">
    <source>
        <dbReference type="SAM" id="MobiDB-lite"/>
    </source>
</evidence>
<organism evidence="2 3">
    <name type="scientific">Marinitoga hydrogenitolerans (strain DSM 16785 / JCM 12826 / AT1271)</name>
    <dbReference type="NCBI Taxonomy" id="1122195"/>
    <lineage>
        <taxon>Bacteria</taxon>
        <taxon>Thermotogati</taxon>
        <taxon>Thermotogota</taxon>
        <taxon>Thermotogae</taxon>
        <taxon>Petrotogales</taxon>
        <taxon>Petrotogaceae</taxon>
        <taxon>Marinitoga</taxon>
    </lineage>
</organism>
<feature type="non-terminal residue" evidence="2">
    <location>
        <position position="228"/>
    </location>
</feature>
<evidence type="ECO:0000313" key="2">
    <source>
        <dbReference type="EMBL" id="SHF13954.1"/>
    </source>
</evidence>
<dbReference type="STRING" id="1122195.SAMN02745164_01868"/>
<sequence length="228" mass="26795">MATNLLVTKLFNRKVNKNINTNVEEKSSKSRNFYKYLNNATINNYSKNVENKQKLIKAIHIKVKKIQIPTTSDFIIKKIYLGKSLKPSERNFQLKSFQIKMPKNQNNNKLEKTENIFSESSYITKKTLKNLVKKTKDLTKNIEVKEGIKIGINTKEKGEKIKEIKEKTNKIIKEMINTKEKLPEKIEKEIQELREIIEEIKPEPKKEEGMSKVKDKEEIREGEKEEVK</sequence>
<reference evidence="2" key="1">
    <citation type="submission" date="2016-11" db="EMBL/GenBank/DDBJ databases">
        <authorList>
            <person name="Varghese N."/>
            <person name="Submissions S."/>
        </authorList>
    </citation>
    <scope>NUCLEOTIDE SEQUENCE [LARGE SCALE GENOMIC DNA]</scope>
    <source>
        <strain evidence="2">DSM 16785</strain>
    </source>
</reference>
<gene>
    <name evidence="2" type="ORF">SAMN02745164_01868</name>
</gene>
<accession>A0A1M4Z7F5</accession>
<evidence type="ECO:0000313" key="3">
    <source>
        <dbReference type="Proteomes" id="UP000184334"/>
    </source>
</evidence>
<dbReference type="AlphaFoldDB" id="A0A1M4Z7F5"/>
<dbReference type="Proteomes" id="UP000184334">
    <property type="component" value="Unassembled WGS sequence"/>
</dbReference>
<proteinExistence type="predicted"/>
<feature type="region of interest" description="Disordered" evidence="1">
    <location>
        <begin position="199"/>
        <end position="228"/>
    </location>
</feature>
<keyword evidence="3" id="KW-1185">Reference proteome</keyword>
<name>A0A1M4Z7F5_MARH1</name>
<dbReference type="EMBL" id="FQUI01000038">
    <property type="protein sequence ID" value="SHF13954.1"/>
    <property type="molecule type" value="Genomic_DNA"/>
</dbReference>
<comment type="caution">
    <text evidence="2">The sequence shown here is derived from an EMBL/GenBank/DDBJ whole genome shotgun (WGS) entry which is preliminary data.</text>
</comment>
<protein>
    <submittedName>
        <fullName evidence="2">Uncharacterized protein</fullName>
    </submittedName>
</protein>